<evidence type="ECO:0000313" key="1">
    <source>
        <dbReference type="EMBL" id="CAI2719265.1"/>
    </source>
</evidence>
<accession>A0ABN8W3C2</accession>
<organism evidence="1 2">
    <name type="scientific">Nitrospina watsonii</name>
    <dbReference type="NCBI Taxonomy" id="1323948"/>
    <lineage>
        <taxon>Bacteria</taxon>
        <taxon>Pseudomonadati</taxon>
        <taxon>Nitrospinota/Tectimicrobiota group</taxon>
        <taxon>Nitrospinota</taxon>
        <taxon>Nitrospinia</taxon>
        <taxon>Nitrospinales</taxon>
        <taxon>Nitrospinaceae</taxon>
        <taxon>Nitrospina</taxon>
    </lineage>
</organism>
<dbReference type="Proteomes" id="UP001157733">
    <property type="component" value="Chromosome"/>
</dbReference>
<evidence type="ECO:0000313" key="2">
    <source>
        <dbReference type="Proteomes" id="UP001157733"/>
    </source>
</evidence>
<proteinExistence type="predicted"/>
<gene>
    <name evidence="1" type="ORF">NSPWAT_2409</name>
</gene>
<sequence>MAPERQAEKALKQLMIVQNNYLGTE</sequence>
<reference evidence="1 2" key="1">
    <citation type="submission" date="2022-09" db="EMBL/GenBank/DDBJ databases">
        <authorList>
            <person name="Kop L."/>
        </authorList>
    </citation>
    <scope>NUCLEOTIDE SEQUENCE [LARGE SCALE GENOMIC DNA]</scope>
    <source>
        <strain evidence="1 2">347</strain>
    </source>
</reference>
<dbReference type="EMBL" id="OX336137">
    <property type="protein sequence ID" value="CAI2719265.1"/>
    <property type="molecule type" value="Genomic_DNA"/>
</dbReference>
<keyword evidence="2" id="KW-1185">Reference proteome</keyword>
<name>A0ABN8W3C2_9BACT</name>
<protein>
    <submittedName>
        <fullName evidence="1">Uncharacterized protein</fullName>
    </submittedName>
</protein>